<sequence>MRIKSRKASPVHCYGDIDYKEETKHVFTTAFHKYNERVRPYNNGLNPVEIKANLEFIDIVSIDTKHGQLESIVDLRVTWHDRRLQWSTDKIPYITVNDSSIWTPDIAFLNALESPKVIIRPRFVVIERTGNVFQNHRLRIVTACKNKNNTCAVQIGSNFFTDSELLITDSQCSIHEELLSSVLNIELKNMTANMSIIEHTNNLFHVDQMYFPKFTESTFSIVTCEITLDKDDMYQMENSRQKQEKLEAEEDKTNSAEQTIQRLGLLMIGICLVFVSCIRS</sequence>
<evidence type="ECO:0000259" key="1">
    <source>
        <dbReference type="Pfam" id="PF02931"/>
    </source>
</evidence>
<evidence type="ECO:0000313" key="3">
    <source>
        <dbReference type="Proteomes" id="UP000683360"/>
    </source>
</evidence>
<dbReference type="InterPro" id="IPR036734">
    <property type="entry name" value="Neur_chan_lig-bd_sf"/>
</dbReference>
<gene>
    <name evidence="2" type="ORF">MEDL_24482</name>
</gene>
<dbReference type="GO" id="GO:0016020">
    <property type="term" value="C:membrane"/>
    <property type="evidence" value="ECO:0007669"/>
    <property type="project" value="InterPro"/>
</dbReference>
<dbReference type="Gene3D" id="2.70.170.10">
    <property type="entry name" value="Neurotransmitter-gated ion-channel ligand-binding domain"/>
    <property type="match status" value="1"/>
</dbReference>
<organism evidence="2 3">
    <name type="scientific">Mytilus edulis</name>
    <name type="common">Blue mussel</name>
    <dbReference type="NCBI Taxonomy" id="6550"/>
    <lineage>
        <taxon>Eukaryota</taxon>
        <taxon>Metazoa</taxon>
        <taxon>Spiralia</taxon>
        <taxon>Lophotrochozoa</taxon>
        <taxon>Mollusca</taxon>
        <taxon>Bivalvia</taxon>
        <taxon>Autobranchia</taxon>
        <taxon>Pteriomorphia</taxon>
        <taxon>Mytilida</taxon>
        <taxon>Mytiloidea</taxon>
        <taxon>Mytilidae</taxon>
        <taxon>Mytilinae</taxon>
        <taxon>Mytilus</taxon>
    </lineage>
</organism>
<evidence type="ECO:0000313" key="2">
    <source>
        <dbReference type="EMBL" id="CAG2210386.1"/>
    </source>
</evidence>
<feature type="domain" description="Neurotransmitter-gated ion-channel ligand-binding" evidence="1">
    <location>
        <begin position="25"/>
        <end position="228"/>
    </location>
</feature>
<dbReference type="SUPFAM" id="SSF63712">
    <property type="entry name" value="Nicotinic receptor ligand binding domain-like"/>
    <property type="match status" value="1"/>
</dbReference>
<name>A0A8S3RPW3_MYTED</name>
<dbReference type="AlphaFoldDB" id="A0A8S3RPW3"/>
<keyword evidence="3" id="KW-1185">Reference proteome</keyword>
<dbReference type="InterPro" id="IPR006202">
    <property type="entry name" value="Neur_chan_lig-bd"/>
</dbReference>
<dbReference type="PANTHER" id="PTHR18945">
    <property type="entry name" value="NEUROTRANSMITTER GATED ION CHANNEL"/>
    <property type="match status" value="1"/>
</dbReference>
<proteinExistence type="predicted"/>
<dbReference type="GO" id="GO:0005230">
    <property type="term" value="F:extracellular ligand-gated monoatomic ion channel activity"/>
    <property type="evidence" value="ECO:0007669"/>
    <property type="project" value="InterPro"/>
</dbReference>
<dbReference type="GO" id="GO:0004888">
    <property type="term" value="F:transmembrane signaling receptor activity"/>
    <property type="evidence" value="ECO:0007669"/>
    <property type="project" value="InterPro"/>
</dbReference>
<dbReference type="InterPro" id="IPR006201">
    <property type="entry name" value="Neur_channel"/>
</dbReference>
<dbReference type="Pfam" id="PF02931">
    <property type="entry name" value="Neur_chan_LBD"/>
    <property type="match status" value="1"/>
</dbReference>
<dbReference type="EMBL" id="CAJPWZ010001230">
    <property type="protein sequence ID" value="CAG2210386.1"/>
    <property type="molecule type" value="Genomic_DNA"/>
</dbReference>
<comment type="caution">
    <text evidence="2">The sequence shown here is derived from an EMBL/GenBank/DDBJ whole genome shotgun (WGS) entry which is preliminary data.</text>
</comment>
<dbReference type="OrthoDB" id="6094450at2759"/>
<protein>
    <recommendedName>
        <fullName evidence="1">Neurotransmitter-gated ion-channel ligand-binding domain-containing protein</fullName>
    </recommendedName>
</protein>
<reference evidence="2" key="1">
    <citation type="submission" date="2021-03" db="EMBL/GenBank/DDBJ databases">
        <authorList>
            <person name="Bekaert M."/>
        </authorList>
    </citation>
    <scope>NUCLEOTIDE SEQUENCE</scope>
</reference>
<dbReference type="Proteomes" id="UP000683360">
    <property type="component" value="Unassembled WGS sequence"/>
</dbReference>
<accession>A0A8S3RPW3</accession>